<evidence type="ECO:0000256" key="1">
    <source>
        <dbReference type="ARBA" id="ARBA00023125"/>
    </source>
</evidence>
<dbReference type="InterPro" id="IPR011010">
    <property type="entry name" value="DNA_brk_join_enz"/>
</dbReference>
<keyword evidence="2" id="KW-0233">DNA recombination</keyword>
<dbReference type="GO" id="GO:0006310">
    <property type="term" value="P:DNA recombination"/>
    <property type="evidence" value="ECO:0007669"/>
    <property type="project" value="UniProtKB-KW"/>
</dbReference>
<dbReference type="Proteomes" id="UP000199379">
    <property type="component" value="Unassembled WGS sequence"/>
</dbReference>
<reference evidence="3 4" key="1">
    <citation type="submission" date="2016-10" db="EMBL/GenBank/DDBJ databases">
        <authorList>
            <person name="de Groot N.N."/>
        </authorList>
    </citation>
    <scope>NUCLEOTIDE SEQUENCE [LARGE SCALE GENOMIC DNA]</scope>
    <source>
        <strain evidence="3 4">DSM 29340</strain>
    </source>
</reference>
<dbReference type="Gene3D" id="1.10.150.130">
    <property type="match status" value="1"/>
</dbReference>
<accession>A0A1H7CMW9</accession>
<protein>
    <recommendedName>
        <fullName evidence="5">Core-binding (CB) domain-containing protein</fullName>
    </recommendedName>
</protein>
<keyword evidence="4" id="KW-1185">Reference proteome</keyword>
<dbReference type="STRING" id="1227549.SAMN05444007_108220"/>
<dbReference type="OrthoDB" id="7816950at2"/>
<dbReference type="GO" id="GO:0003677">
    <property type="term" value="F:DNA binding"/>
    <property type="evidence" value="ECO:0007669"/>
    <property type="project" value="UniProtKB-KW"/>
</dbReference>
<evidence type="ECO:0000313" key="3">
    <source>
        <dbReference type="EMBL" id="SEJ91048.1"/>
    </source>
</evidence>
<proteinExistence type="predicted"/>
<evidence type="ECO:0000256" key="2">
    <source>
        <dbReference type="ARBA" id="ARBA00023172"/>
    </source>
</evidence>
<dbReference type="SUPFAM" id="SSF56349">
    <property type="entry name" value="DNA breaking-rejoining enzymes"/>
    <property type="match status" value="1"/>
</dbReference>
<sequence>MKPRAPISQKIPGLRQRARADGSWRIWWEPNAGARALGFEPVELSADKLSWSVRRATELNEDVARKRAGETKTPVTSTGRTLAALIHAYQRDPEFTDKKLKTQASYARNLRLIEAKWGSYPVTSFTKPVMREWYVTNRAARGETQAVALIRMMSILFSFAELKGWRAEDSNPCFRIKMKVPKPRRRIATWDELDAILDAATTCGLRSIGTAVLLSALQGQRQTDVIEATCGDFRQVTIPLGRAQQTVWAWQVDRSKRGTLGLMQLHPLVLDRIEARLADADKDARLLIEERTGQGYSEDLFWSRWGEVRAAAATHCRSLDGRDPLQFRDLRRTFAVWSRAGGATDDDVGDVLGNTAALDPRLQDTYMPASFATSSRAVLSIERPKKRKEA</sequence>
<evidence type="ECO:0000313" key="4">
    <source>
        <dbReference type="Proteomes" id="UP000199379"/>
    </source>
</evidence>
<dbReference type="RefSeq" id="WP_092368597.1">
    <property type="nucleotide sequence ID" value="NZ_BMGV01000008.1"/>
</dbReference>
<dbReference type="InterPro" id="IPR013762">
    <property type="entry name" value="Integrase-like_cat_sf"/>
</dbReference>
<dbReference type="InterPro" id="IPR010998">
    <property type="entry name" value="Integrase_recombinase_N"/>
</dbReference>
<evidence type="ECO:0008006" key="5">
    <source>
        <dbReference type="Google" id="ProtNLM"/>
    </source>
</evidence>
<name>A0A1H7CMW9_9RHOB</name>
<organism evidence="3 4">
    <name type="scientific">Cribrihabitans marinus</name>
    <dbReference type="NCBI Taxonomy" id="1227549"/>
    <lineage>
        <taxon>Bacteria</taxon>
        <taxon>Pseudomonadati</taxon>
        <taxon>Pseudomonadota</taxon>
        <taxon>Alphaproteobacteria</taxon>
        <taxon>Rhodobacterales</taxon>
        <taxon>Paracoccaceae</taxon>
        <taxon>Cribrihabitans</taxon>
    </lineage>
</organism>
<dbReference type="GO" id="GO:0015074">
    <property type="term" value="P:DNA integration"/>
    <property type="evidence" value="ECO:0007669"/>
    <property type="project" value="InterPro"/>
</dbReference>
<dbReference type="Gene3D" id="1.10.443.10">
    <property type="entry name" value="Intergrase catalytic core"/>
    <property type="match status" value="1"/>
</dbReference>
<keyword evidence="1" id="KW-0238">DNA-binding</keyword>
<gene>
    <name evidence="3" type="ORF">SAMN05444007_108220</name>
</gene>
<dbReference type="AlphaFoldDB" id="A0A1H7CMW9"/>
<dbReference type="EMBL" id="FNYD01000008">
    <property type="protein sequence ID" value="SEJ91048.1"/>
    <property type="molecule type" value="Genomic_DNA"/>
</dbReference>